<gene>
    <name evidence="2" type="ORF">CAMP_LOCUS6734</name>
</gene>
<keyword evidence="1" id="KW-0812">Transmembrane</keyword>
<evidence type="ECO:0000256" key="1">
    <source>
        <dbReference type="SAM" id="Phobius"/>
    </source>
</evidence>
<organism evidence="2 3">
    <name type="scientific">Caenorhabditis angaria</name>
    <dbReference type="NCBI Taxonomy" id="860376"/>
    <lineage>
        <taxon>Eukaryota</taxon>
        <taxon>Metazoa</taxon>
        <taxon>Ecdysozoa</taxon>
        <taxon>Nematoda</taxon>
        <taxon>Chromadorea</taxon>
        <taxon>Rhabditida</taxon>
        <taxon>Rhabditina</taxon>
        <taxon>Rhabditomorpha</taxon>
        <taxon>Rhabditoidea</taxon>
        <taxon>Rhabditidae</taxon>
        <taxon>Peloderinae</taxon>
        <taxon>Caenorhabditis</taxon>
    </lineage>
</organism>
<name>A0A9P1MY90_9PELO</name>
<evidence type="ECO:0000313" key="3">
    <source>
        <dbReference type="Proteomes" id="UP001152747"/>
    </source>
</evidence>
<feature type="transmembrane region" description="Helical" evidence="1">
    <location>
        <begin position="129"/>
        <end position="154"/>
    </location>
</feature>
<feature type="transmembrane region" description="Helical" evidence="1">
    <location>
        <begin position="66"/>
        <end position="83"/>
    </location>
</feature>
<sequence>MSYFNYAYTKDEKDTLIYTDEMDNSFFTFRPAKSSKEFNVLNFWMVANFVFAIFIILFASSVSQELFMFLILFESVLFALILIDNPTGYAIHLFYQIYMTLFFIFLLTKRASFSPVNFNFLPHDSEAEINVIFYFAMAMSIRLIASLLAMLNIYDLL</sequence>
<feature type="transmembrane region" description="Helical" evidence="1">
    <location>
        <begin position="41"/>
        <end position="59"/>
    </location>
</feature>
<dbReference type="EMBL" id="CANHGI010000003">
    <property type="protein sequence ID" value="CAI5444097.1"/>
    <property type="molecule type" value="Genomic_DNA"/>
</dbReference>
<feature type="transmembrane region" description="Helical" evidence="1">
    <location>
        <begin position="89"/>
        <end position="108"/>
    </location>
</feature>
<evidence type="ECO:0000313" key="2">
    <source>
        <dbReference type="EMBL" id="CAI5444097.1"/>
    </source>
</evidence>
<protein>
    <submittedName>
        <fullName evidence="2">Uncharacterized protein</fullName>
    </submittedName>
</protein>
<keyword evidence="1" id="KW-1133">Transmembrane helix</keyword>
<comment type="caution">
    <text evidence="2">The sequence shown here is derived from an EMBL/GenBank/DDBJ whole genome shotgun (WGS) entry which is preliminary data.</text>
</comment>
<accession>A0A9P1MY90</accession>
<keyword evidence="3" id="KW-1185">Reference proteome</keyword>
<keyword evidence="1" id="KW-0472">Membrane</keyword>
<dbReference type="Proteomes" id="UP001152747">
    <property type="component" value="Unassembled WGS sequence"/>
</dbReference>
<dbReference type="AlphaFoldDB" id="A0A9P1MY90"/>
<reference evidence="2" key="1">
    <citation type="submission" date="2022-11" db="EMBL/GenBank/DDBJ databases">
        <authorList>
            <person name="Kikuchi T."/>
        </authorList>
    </citation>
    <scope>NUCLEOTIDE SEQUENCE</scope>
    <source>
        <strain evidence="2">PS1010</strain>
    </source>
</reference>
<proteinExistence type="predicted"/>